<dbReference type="GO" id="GO:0006357">
    <property type="term" value="P:regulation of transcription by RNA polymerase II"/>
    <property type="evidence" value="ECO:0007669"/>
    <property type="project" value="InterPro"/>
</dbReference>
<comment type="caution">
    <text evidence="1">The sequence shown here is derived from an EMBL/GenBank/DDBJ whole genome shotgun (WGS) entry which is preliminary data.</text>
</comment>
<dbReference type="VEuPathDB" id="FungiDB:PSHT_14234"/>
<proteinExistence type="predicted"/>
<organism evidence="1 2">
    <name type="scientific">Puccinia striiformis</name>
    <dbReference type="NCBI Taxonomy" id="27350"/>
    <lineage>
        <taxon>Eukaryota</taxon>
        <taxon>Fungi</taxon>
        <taxon>Dikarya</taxon>
        <taxon>Basidiomycota</taxon>
        <taxon>Pucciniomycotina</taxon>
        <taxon>Pucciniomycetes</taxon>
        <taxon>Pucciniales</taxon>
        <taxon>Pucciniaceae</taxon>
        <taxon>Puccinia</taxon>
    </lineage>
</organism>
<dbReference type="Pfam" id="PF10280">
    <property type="entry name" value="Med11"/>
    <property type="match status" value="1"/>
</dbReference>
<dbReference type="Proteomes" id="UP000238274">
    <property type="component" value="Unassembled WGS sequence"/>
</dbReference>
<reference evidence="1 2" key="1">
    <citation type="submission" date="2017-12" db="EMBL/GenBank/DDBJ databases">
        <title>Gene loss provides genomic basis for host adaptation in cereal stripe rust fungi.</title>
        <authorList>
            <person name="Xia C."/>
        </authorList>
    </citation>
    <scope>NUCLEOTIDE SEQUENCE [LARGE SCALE GENOMIC DNA]</scope>
    <source>
        <strain evidence="1 2">93TX-2</strain>
    </source>
</reference>
<gene>
    <name evidence="1" type="ORF">PSHT_14234</name>
</gene>
<sequence>MSSPGSSSSSDSSASSSSNPFDPSTLTQLQQQQHPRTTTTDLEQAINNLDPTTIEANSQATTTFTLSGFTNNNSNPMQSQNTDLTSIINTQTTNGPSQPISKTAHHVITAPSRGWMSQRKGRAVHIEDDPQSSLRNEIEGEFEDLDQSSEQHLYTSSHSSQRIIELGIVEEQLSQLLNLASDVLGSLGPPLDEDESTTTAIKSFSSSINEYFELLNKIQSRLRSSMSYLRVARISTRSLFEPAHVTMPNCPVGLGDLNLTATHSLSSINQTAPVGTTDPTFNFSAPNHHQSAGKGIQESSPTLSLGSLVAERNAWKDLVDSLELIKAQQRSNPV</sequence>
<dbReference type="InterPro" id="IPR019404">
    <property type="entry name" value="Mediator_Med11"/>
</dbReference>
<name>A0A2S4UL84_9BASI</name>
<evidence type="ECO:0000313" key="1">
    <source>
        <dbReference type="EMBL" id="POV98068.1"/>
    </source>
</evidence>
<dbReference type="EMBL" id="PKSM01000311">
    <property type="protein sequence ID" value="POV98068.1"/>
    <property type="molecule type" value="Genomic_DNA"/>
</dbReference>
<accession>A0A2S4UL84</accession>
<dbReference type="GO" id="GO:0016592">
    <property type="term" value="C:mediator complex"/>
    <property type="evidence" value="ECO:0007669"/>
    <property type="project" value="InterPro"/>
</dbReference>
<dbReference type="GO" id="GO:0003712">
    <property type="term" value="F:transcription coregulator activity"/>
    <property type="evidence" value="ECO:0007669"/>
    <property type="project" value="InterPro"/>
</dbReference>
<reference evidence="2" key="2">
    <citation type="journal article" date="2018" name="BMC Genomics">
        <title>Genomic insights into host adaptation between the wheat stripe rust pathogen (Puccinia striiformis f. sp. tritici) and the barley stripe rust pathogen (Puccinia striiformis f. sp. hordei).</title>
        <authorList>
            <person name="Xia C."/>
            <person name="Wang M."/>
            <person name="Yin C."/>
            <person name="Cornejo O.E."/>
            <person name="Hulbert S.H."/>
            <person name="Chen X."/>
        </authorList>
    </citation>
    <scope>NUCLEOTIDE SEQUENCE [LARGE SCALE GENOMIC DNA]</scope>
    <source>
        <strain evidence="2">93TX-2</strain>
    </source>
</reference>
<dbReference type="OrthoDB" id="3358442at2759"/>
<reference evidence="2" key="3">
    <citation type="journal article" date="2018" name="Mol. Plant Microbe Interact.">
        <title>Genome sequence resources for the wheat stripe rust pathogen (Puccinia striiformis f. sp. tritici) and the barley stripe rust pathogen (Puccinia striiformis f. sp. hordei).</title>
        <authorList>
            <person name="Xia C."/>
            <person name="Wang M."/>
            <person name="Yin C."/>
            <person name="Cornejo O.E."/>
            <person name="Hulbert S.H."/>
            <person name="Chen X."/>
        </authorList>
    </citation>
    <scope>NUCLEOTIDE SEQUENCE [LARGE SCALE GENOMIC DNA]</scope>
    <source>
        <strain evidence="2">93TX-2</strain>
    </source>
</reference>
<dbReference type="VEuPathDB" id="FungiDB:PSTT_06554"/>
<keyword evidence="2" id="KW-1185">Reference proteome</keyword>
<evidence type="ECO:0000313" key="2">
    <source>
        <dbReference type="Proteomes" id="UP000238274"/>
    </source>
</evidence>
<dbReference type="Gene3D" id="1.10.287.3490">
    <property type="match status" value="1"/>
</dbReference>
<protein>
    <submittedName>
        <fullName evidence="1">Uncharacterized protein</fullName>
    </submittedName>
</protein>